<evidence type="ECO:0008006" key="3">
    <source>
        <dbReference type="Google" id="ProtNLM"/>
    </source>
</evidence>
<keyword evidence="2" id="KW-1185">Reference proteome</keyword>
<evidence type="ECO:0000313" key="2">
    <source>
        <dbReference type="Proteomes" id="UP000316242"/>
    </source>
</evidence>
<sequence>MQVVDVRKLAGSRKFPQFNSDALQASLKAAGIGLHREEALAGRRPVSQSVDFEVNAWWRNRSFHNYADHALGDDFLHAIQQLQERAVGQKIAIMCAEAVWWRCHRRIIADYLLARGAEVLHIIDGPEAKAAELSPGAVIGPQLRITYPAA</sequence>
<dbReference type="Proteomes" id="UP000316242">
    <property type="component" value="Unassembled WGS sequence"/>
</dbReference>
<proteinExistence type="predicted"/>
<dbReference type="Pfam" id="PF04343">
    <property type="entry name" value="DUF488"/>
    <property type="match status" value="1"/>
</dbReference>
<comment type="caution">
    <text evidence="1">The sequence shown here is derived from an EMBL/GenBank/DDBJ whole genome shotgun (WGS) entry which is preliminary data.</text>
</comment>
<dbReference type="PIRSF" id="PIRSF024492">
    <property type="entry name" value="UCP024492"/>
    <property type="match status" value="1"/>
</dbReference>
<organism evidence="1 2">
    <name type="scientific">Glutamicibacter nicotianae</name>
    <name type="common">Arthrobacter nicotianae</name>
    <dbReference type="NCBI Taxonomy" id="37929"/>
    <lineage>
        <taxon>Bacteria</taxon>
        <taxon>Bacillati</taxon>
        <taxon>Actinomycetota</taxon>
        <taxon>Actinomycetes</taxon>
        <taxon>Micrococcales</taxon>
        <taxon>Micrococcaceae</taxon>
        <taxon>Glutamicibacter</taxon>
    </lineage>
</organism>
<gene>
    <name evidence="1" type="ORF">ANI01nite_06670</name>
</gene>
<reference evidence="1 2" key="1">
    <citation type="submission" date="2019-06" db="EMBL/GenBank/DDBJ databases">
        <title>Whole genome shotgun sequence of Glutamicibacter nicotianae NBRC 14234.</title>
        <authorList>
            <person name="Hosoyama A."/>
            <person name="Uohara A."/>
            <person name="Ohji S."/>
            <person name="Ichikawa N."/>
        </authorList>
    </citation>
    <scope>NUCLEOTIDE SEQUENCE [LARGE SCALE GENOMIC DNA]</scope>
    <source>
        <strain evidence="1 2">NBRC 14234</strain>
    </source>
</reference>
<protein>
    <recommendedName>
        <fullName evidence="3">DUF488 domain-containing protein</fullName>
    </recommendedName>
</protein>
<dbReference type="InterPro" id="IPR007438">
    <property type="entry name" value="DUF488"/>
</dbReference>
<name>A0ABQ0RI16_GLUNI</name>
<evidence type="ECO:0000313" key="1">
    <source>
        <dbReference type="EMBL" id="GEC11464.1"/>
    </source>
</evidence>
<accession>A0ABQ0RI16</accession>
<dbReference type="PANTHER" id="PTHR39337">
    <property type="entry name" value="BLR5642 PROTEIN"/>
    <property type="match status" value="1"/>
</dbReference>
<dbReference type="EMBL" id="BJNE01000002">
    <property type="protein sequence ID" value="GEC11464.1"/>
    <property type="molecule type" value="Genomic_DNA"/>
</dbReference>
<dbReference type="InterPro" id="IPR014519">
    <property type="entry name" value="UCP024492"/>
</dbReference>
<dbReference type="PANTHER" id="PTHR39337:SF1">
    <property type="entry name" value="BLR5642 PROTEIN"/>
    <property type="match status" value="1"/>
</dbReference>